<dbReference type="Gene3D" id="1.10.10.10">
    <property type="entry name" value="Winged helix-like DNA-binding domain superfamily/Winged helix DNA-binding domain"/>
    <property type="match status" value="1"/>
</dbReference>
<dbReference type="CDD" id="cd08420">
    <property type="entry name" value="PBP2_CysL_like"/>
    <property type="match status" value="1"/>
</dbReference>
<evidence type="ECO:0000256" key="3">
    <source>
        <dbReference type="ARBA" id="ARBA00023125"/>
    </source>
</evidence>
<keyword evidence="4" id="KW-0804">Transcription</keyword>
<dbReference type="PANTHER" id="PTHR30126">
    <property type="entry name" value="HTH-TYPE TRANSCRIPTIONAL REGULATOR"/>
    <property type="match status" value="1"/>
</dbReference>
<keyword evidence="10" id="KW-1185">Reference proteome</keyword>
<gene>
    <name evidence="9" type="ORF">JJB09_03495</name>
</gene>
<keyword evidence="3" id="KW-0238">DNA-binding</keyword>
<dbReference type="PANTHER" id="PTHR30126:SF39">
    <property type="entry name" value="HTH-TYPE TRANSCRIPTIONAL REGULATOR CYSL"/>
    <property type="match status" value="1"/>
</dbReference>
<evidence type="ECO:0000259" key="8">
    <source>
        <dbReference type="PROSITE" id="PS50931"/>
    </source>
</evidence>
<evidence type="ECO:0000256" key="6">
    <source>
        <dbReference type="ARBA" id="ARBA00067332"/>
    </source>
</evidence>
<dbReference type="GO" id="GO:0000976">
    <property type="term" value="F:transcription cis-regulatory region binding"/>
    <property type="evidence" value="ECO:0007669"/>
    <property type="project" value="TreeGrafter"/>
</dbReference>
<comment type="similarity">
    <text evidence="1">Belongs to the LysR transcriptional regulatory family.</text>
</comment>
<dbReference type="SUPFAM" id="SSF46785">
    <property type="entry name" value="Winged helix' DNA-binding domain"/>
    <property type="match status" value="1"/>
</dbReference>
<reference evidence="9" key="1">
    <citation type="submission" date="2021-01" db="EMBL/GenBank/DDBJ databases">
        <title>Rhizobium sp. strain KVB221 16S ribosomal RNA gene Genome sequencing and assembly.</title>
        <authorList>
            <person name="Kang M."/>
        </authorList>
    </citation>
    <scope>NUCLEOTIDE SEQUENCE</scope>
    <source>
        <strain evidence="9">KVB221</strain>
    </source>
</reference>
<dbReference type="PRINTS" id="PR00039">
    <property type="entry name" value="HTHLYSR"/>
</dbReference>
<feature type="domain" description="HTH lysR-type" evidence="8">
    <location>
        <begin position="1"/>
        <end position="58"/>
    </location>
</feature>
<dbReference type="PROSITE" id="PS50931">
    <property type="entry name" value="HTH_LYSR"/>
    <property type="match status" value="1"/>
</dbReference>
<dbReference type="Pfam" id="PF00126">
    <property type="entry name" value="HTH_1"/>
    <property type="match status" value="1"/>
</dbReference>
<dbReference type="InterPro" id="IPR036388">
    <property type="entry name" value="WH-like_DNA-bd_sf"/>
</dbReference>
<evidence type="ECO:0000256" key="5">
    <source>
        <dbReference type="ARBA" id="ARBA00054626"/>
    </source>
</evidence>
<name>A0A936YJ35_9HYPH</name>
<dbReference type="InterPro" id="IPR000847">
    <property type="entry name" value="LysR_HTH_N"/>
</dbReference>
<dbReference type="FunFam" id="1.10.10.10:FF:000001">
    <property type="entry name" value="LysR family transcriptional regulator"/>
    <property type="match status" value="1"/>
</dbReference>
<comment type="caution">
    <text evidence="9">The sequence shown here is derived from an EMBL/GenBank/DDBJ whole genome shotgun (WGS) entry which is preliminary data.</text>
</comment>
<protein>
    <recommendedName>
        <fullName evidence="6">HTH-type transcriptional regulator TtuA</fullName>
    </recommendedName>
    <alternativeName>
        <fullName evidence="7">Tartrate utilization transcriptional regulator</fullName>
    </alternativeName>
</protein>
<evidence type="ECO:0000256" key="7">
    <source>
        <dbReference type="ARBA" id="ARBA00083243"/>
    </source>
</evidence>
<organism evidence="9 10">
    <name type="scientific">Rhizobium setariae</name>
    <dbReference type="NCBI Taxonomy" id="2801340"/>
    <lineage>
        <taxon>Bacteria</taxon>
        <taxon>Pseudomonadati</taxon>
        <taxon>Pseudomonadota</taxon>
        <taxon>Alphaproteobacteria</taxon>
        <taxon>Hyphomicrobiales</taxon>
        <taxon>Rhizobiaceae</taxon>
        <taxon>Rhizobium/Agrobacterium group</taxon>
        <taxon>Rhizobium</taxon>
    </lineage>
</organism>
<dbReference type="EMBL" id="JAEQNC010000002">
    <property type="protein sequence ID" value="MBL0371083.1"/>
    <property type="molecule type" value="Genomic_DNA"/>
</dbReference>
<dbReference type="InterPro" id="IPR005119">
    <property type="entry name" value="LysR_subst-bd"/>
</dbReference>
<dbReference type="Gene3D" id="3.40.190.290">
    <property type="match status" value="1"/>
</dbReference>
<comment type="function">
    <text evidence="5">Transcriptional regulator of the ttuABCDE tartrate utilization operon.</text>
</comment>
<keyword evidence="2" id="KW-0805">Transcription regulation</keyword>
<sequence length="302" mass="32916">MTLDQLRIFVEVAARQHITKAAAALNMTQSAVSSAITTLENRHGVKLFDRIGRSIVLNQTGRQFLKEAEAVLAQARVAQAMLDDFSGLMRGELSIMASQTVGGYWLPPRLVHFHKTYPEITLDIQIRNTEETADAVEAGHSEVGIVEGLVDRPALASKIIATDEMVIVVAPGHPWATALFPSIDLTDSAWVLREVGSGTRLAFDRLIERHMIDRAVLDIALVLPSNEAVLVAVEAGIGATLVSRSAASAPLRGGLLCIVDWPAIPRPYYLLRHKERYRSKAASAFETIAVEMPEFEGFAVKG</sequence>
<dbReference type="SUPFAM" id="SSF53850">
    <property type="entry name" value="Periplasmic binding protein-like II"/>
    <property type="match status" value="1"/>
</dbReference>
<proteinExistence type="inferred from homology"/>
<evidence type="ECO:0000313" key="9">
    <source>
        <dbReference type="EMBL" id="MBL0371083.1"/>
    </source>
</evidence>
<dbReference type="Proteomes" id="UP000633219">
    <property type="component" value="Unassembled WGS sequence"/>
</dbReference>
<dbReference type="AlphaFoldDB" id="A0A936YJ35"/>
<evidence type="ECO:0000256" key="1">
    <source>
        <dbReference type="ARBA" id="ARBA00009437"/>
    </source>
</evidence>
<dbReference type="InterPro" id="IPR036390">
    <property type="entry name" value="WH_DNA-bd_sf"/>
</dbReference>
<dbReference type="GO" id="GO:0003700">
    <property type="term" value="F:DNA-binding transcription factor activity"/>
    <property type="evidence" value="ECO:0007669"/>
    <property type="project" value="InterPro"/>
</dbReference>
<evidence type="ECO:0000256" key="2">
    <source>
        <dbReference type="ARBA" id="ARBA00023015"/>
    </source>
</evidence>
<evidence type="ECO:0000256" key="4">
    <source>
        <dbReference type="ARBA" id="ARBA00023163"/>
    </source>
</evidence>
<evidence type="ECO:0000313" key="10">
    <source>
        <dbReference type="Proteomes" id="UP000633219"/>
    </source>
</evidence>
<dbReference type="Pfam" id="PF03466">
    <property type="entry name" value="LysR_substrate"/>
    <property type="match status" value="1"/>
</dbReference>
<dbReference type="RefSeq" id="WP_201653174.1">
    <property type="nucleotide sequence ID" value="NZ_JAEQNC010000002.1"/>
</dbReference>
<accession>A0A936YJ35</accession>